<dbReference type="SUPFAM" id="SSF53167">
    <property type="entry name" value="Purine and uridine phosphorylases"/>
    <property type="match status" value="1"/>
</dbReference>
<dbReference type="PRINTS" id="PR00364">
    <property type="entry name" value="DISEASERSIST"/>
</dbReference>
<dbReference type="RefSeq" id="WP_020629269.1">
    <property type="nucleotide sequence ID" value="NZ_KB913032.1"/>
</dbReference>
<dbReference type="Proteomes" id="UP000215563">
    <property type="component" value="Unassembled WGS sequence"/>
</dbReference>
<dbReference type="InterPro" id="IPR027417">
    <property type="entry name" value="P-loop_NTPase"/>
</dbReference>
<reference evidence="4 5" key="1">
    <citation type="submission" date="2017-07" db="EMBL/GenBank/DDBJ databases">
        <title>Amycolatopsis alba DSM 44262 Genome sequencing and assembly.</title>
        <authorList>
            <person name="Kaur N."/>
            <person name="Mayilraj S."/>
        </authorList>
    </citation>
    <scope>NUCLEOTIDE SEQUENCE [LARGE SCALE GENOMIC DNA]</scope>
    <source>
        <strain evidence="4 5">DSM 44262</strain>
    </source>
</reference>
<keyword evidence="5" id="KW-1185">Reference proteome</keyword>
<dbReference type="GO" id="GO:0005829">
    <property type="term" value="C:cytosol"/>
    <property type="evidence" value="ECO:0007669"/>
    <property type="project" value="TreeGrafter"/>
</dbReference>
<dbReference type="AlphaFoldDB" id="A0A229RNA2"/>
<evidence type="ECO:0000259" key="3">
    <source>
        <dbReference type="Pfam" id="PF01048"/>
    </source>
</evidence>
<feature type="compositionally biased region" description="Basic and acidic residues" evidence="2">
    <location>
        <begin position="946"/>
        <end position="956"/>
    </location>
</feature>
<feature type="domain" description="Nucleoside phosphorylase" evidence="3">
    <location>
        <begin position="13"/>
        <end position="251"/>
    </location>
</feature>
<dbReference type="SUPFAM" id="SSF48452">
    <property type="entry name" value="TPR-like"/>
    <property type="match status" value="2"/>
</dbReference>
<feature type="repeat" description="TPR" evidence="1">
    <location>
        <begin position="722"/>
        <end position="755"/>
    </location>
</feature>
<dbReference type="InterPro" id="IPR011990">
    <property type="entry name" value="TPR-like_helical_dom_sf"/>
</dbReference>
<dbReference type="Gene3D" id="3.40.50.1580">
    <property type="entry name" value="Nucleoside phosphorylase domain"/>
    <property type="match status" value="1"/>
</dbReference>
<dbReference type="GO" id="GO:0008930">
    <property type="term" value="F:methylthioadenosine nucleosidase activity"/>
    <property type="evidence" value="ECO:0007669"/>
    <property type="project" value="TreeGrafter"/>
</dbReference>
<feature type="repeat" description="TPR" evidence="1">
    <location>
        <begin position="842"/>
        <end position="875"/>
    </location>
</feature>
<evidence type="ECO:0000256" key="1">
    <source>
        <dbReference type="PROSITE-ProRule" id="PRU00339"/>
    </source>
</evidence>
<sequence length="956" mass="103987">MTTGNDTTNLGTVVICTALDVEYQAVRDHLHGSLKEKEGPGGTLYEIGTFHTDRGSWTVALAQSGAGNTQAGIEIERAITVFHPRYVLFVGVAGGRKDVALGDVVIADYIYDYDTGKDTATGRLPRIKTHTPANRLLRRAQKLARDREWQHRILPRQPETLPEAIVKPIAAGSTVVADHNSATAHYLDRHCGDAAAVEMEGFGFLYGAYANDAVEALVVRGISDLLSGKTETADQHWQPTASQHAAAFAFELLANVIPPPSPRTPPQQLHAAPARFVGRESELTELNAQLDARTEDGGAVMISSLAGTGGIGKTWLALHWAHQNINRFPDGQLFVDLRGFSPLGEPMTSGAAVRGFLAALGVAPDRIPPDLDAQAALYRSEVAGKRMLVMLDNAATTDQITPLLPGSPTCTVLITGRHKLASLIDRHGARHLTLGVLTRKEARALLAERVGADRAANEPDAIDELVDLCGRYPLALAIAARNASTRPGIPLAEVAAELRELGLEMLDHDTDPAASLPAVLSWSLRYLTDEQRTVFALLGIAPGPDTTLPAVVSLVNLSSSRARKSLSALEEACLVERQAYGRYAMHDLVREYATTIAHALPATVCETARARVVDFYLHTAHNADRLLNPHRHLISLGPCAPGCSPQPLRDPAAALAWMDREHACVLAIREIATASGRYAAVWQSAWVLGTFHDRRGLRHDNLAVWRTALDAAHYLPDPATRIRIRRLLGHAYAIVGRHEDAIEHLSLALALAEQHSVSNEQADTNRTLARAWGMNGNDRRALEHAIVALRLYQILERPAAEAQTLNLMGHFAARLGDYHQARERCQSALILFRLRRNLYGEANALDNLGYIARQTGSNSRALDHYQEALALRRVLGHLPQAADNLDSIGLSHVALGQLDQARAVWLEALELYREQGRDDAAASVQQQLDNLDAGNQPTPLSGGPSRARDHRTTRLR</sequence>
<organism evidence="4 5">
    <name type="scientific">Amycolatopsis alba DSM 44262</name>
    <dbReference type="NCBI Taxonomy" id="1125972"/>
    <lineage>
        <taxon>Bacteria</taxon>
        <taxon>Bacillati</taxon>
        <taxon>Actinomycetota</taxon>
        <taxon>Actinomycetes</taxon>
        <taxon>Pseudonocardiales</taxon>
        <taxon>Pseudonocardiaceae</taxon>
        <taxon>Amycolatopsis</taxon>
    </lineage>
</organism>
<dbReference type="GO" id="GO:0009116">
    <property type="term" value="P:nucleoside metabolic process"/>
    <property type="evidence" value="ECO:0007669"/>
    <property type="project" value="InterPro"/>
</dbReference>
<dbReference type="GO" id="GO:0043531">
    <property type="term" value="F:ADP binding"/>
    <property type="evidence" value="ECO:0007669"/>
    <property type="project" value="InterPro"/>
</dbReference>
<evidence type="ECO:0000313" key="4">
    <source>
        <dbReference type="EMBL" id="OXM47969.1"/>
    </source>
</evidence>
<dbReference type="Pfam" id="PF13424">
    <property type="entry name" value="TPR_12"/>
    <property type="match status" value="1"/>
</dbReference>
<name>A0A229RNA2_AMYAL</name>
<dbReference type="Gene3D" id="1.25.40.10">
    <property type="entry name" value="Tetratricopeptide repeat domain"/>
    <property type="match status" value="1"/>
</dbReference>
<proteinExistence type="predicted"/>
<comment type="caution">
    <text evidence="4">The sequence shown here is derived from an EMBL/GenBank/DDBJ whole genome shotgun (WGS) entry which is preliminary data.</text>
</comment>
<dbReference type="InterPro" id="IPR019734">
    <property type="entry name" value="TPR_rpt"/>
</dbReference>
<dbReference type="Gene3D" id="3.40.50.300">
    <property type="entry name" value="P-loop containing nucleotide triphosphate hydrolases"/>
    <property type="match status" value="1"/>
</dbReference>
<dbReference type="PANTHER" id="PTHR46832:SF1">
    <property type="entry name" value="5'-METHYLTHIOADENOSINE_S-ADENOSYLHOMOCYSTEINE NUCLEOSIDASE"/>
    <property type="match status" value="1"/>
</dbReference>
<evidence type="ECO:0000313" key="5">
    <source>
        <dbReference type="Proteomes" id="UP000215563"/>
    </source>
</evidence>
<dbReference type="InterPro" id="IPR000845">
    <property type="entry name" value="Nucleoside_phosphorylase_d"/>
</dbReference>
<gene>
    <name evidence="4" type="ORF">CFP75_22990</name>
</gene>
<dbReference type="PROSITE" id="PS50005">
    <property type="entry name" value="TPR"/>
    <property type="match status" value="2"/>
</dbReference>
<dbReference type="PANTHER" id="PTHR46832">
    <property type="entry name" value="5'-METHYLTHIOADENOSINE/S-ADENOSYLHOMOCYSTEINE NUCLEOSIDASE"/>
    <property type="match status" value="1"/>
</dbReference>
<keyword evidence="1" id="KW-0802">TPR repeat</keyword>
<dbReference type="EMBL" id="NMQU01000068">
    <property type="protein sequence ID" value="OXM47969.1"/>
    <property type="molecule type" value="Genomic_DNA"/>
</dbReference>
<accession>A0A229RNA2</accession>
<dbReference type="GO" id="GO:0019284">
    <property type="term" value="P:L-methionine salvage from S-adenosylmethionine"/>
    <property type="evidence" value="ECO:0007669"/>
    <property type="project" value="TreeGrafter"/>
</dbReference>
<dbReference type="CDD" id="cd09008">
    <property type="entry name" value="MTAN"/>
    <property type="match status" value="1"/>
</dbReference>
<dbReference type="SMART" id="SM00028">
    <property type="entry name" value="TPR"/>
    <property type="match status" value="4"/>
</dbReference>
<protein>
    <recommendedName>
        <fullName evidence="3">Nucleoside phosphorylase domain-containing protein</fullName>
    </recommendedName>
</protein>
<feature type="region of interest" description="Disordered" evidence="2">
    <location>
        <begin position="931"/>
        <end position="956"/>
    </location>
</feature>
<dbReference type="Pfam" id="PF01048">
    <property type="entry name" value="PNP_UDP_1"/>
    <property type="match status" value="1"/>
</dbReference>
<dbReference type="GO" id="GO:0008782">
    <property type="term" value="F:adenosylhomocysteine nucleosidase activity"/>
    <property type="evidence" value="ECO:0007669"/>
    <property type="project" value="TreeGrafter"/>
</dbReference>
<dbReference type="InterPro" id="IPR035994">
    <property type="entry name" value="Nucleoside_phosphorylase_sf"/>
</dbReference>
<evidence type="ECO:0000256" key="2">
    <source>
        <dbReference type="SAM" id="MobiDB-lite"/>
    </source>
</evidence>
<dbReference type="SUPFAM" id="SSF52540">
    <property type="entry name" value="P-loop containing nucleoside triphosphate hydrolases"/>
    <property type="match status" value="1"/>
</dbReference>